<dbReference type="GO" id="GO:0005840">
    <property type="term" value="C:ribosome"/>
    <property type="evidence" value="ECO:0007669"/>
    <property type="project" value="UniProtKB-KW"/>
</dbReference>
<dbReference type="HAMAP" id="MF_00735">
    <property type="entry name" value="Methyltr_PrmA"/>
    <property type="match status" value="1"/>
</dbReference>
<comment type="catalytic activity">
    <reaction evidence="6">
        <text>L-lysyl-[protein] + 3 S-adenosyl-L-methionine = N(6),N(6),N(6)-trimethyl-L-lysyl-[protein] + 3 S-adenosyl-L-homocysteine + 3 H(+)</text>
        <dbReference type="Rhea" id="RHEA:54192"/>
        <dbReference type="Rhea" id="RHEA-COMP:9752"/>
        <dbReference type="Rhea" id="RHEA-COMP:13826"/>
        <dbReference type="ChEBI" id="CHEBI:15378"/>
        <dbReference type="ChEBI" id="CHEBI:29969"/>
        <dbReference type="ChEBI" id="CHEBI:57856"/>
        <dbReference type="ChEBI" id="CHEBI:59789"/>
        <dbReference type="ChEBI" id="CHEBI:61961"/>
    </reaction>
</comment>
<dbReference type="InterPro" id="IPR050078">
    <property type="entry name" value="Ribosomal_L11_MeTrfase_PrmA"/>
</dbReference>
<keyword evidence="5 6" id="KW-0949">S-adenosyl-L-methionine</keyword>
<dbReference type="Proteomes" id="UP000216438">
    <property type="component" value="Chromosome"/>
</dbReference>
<feature type="binding site" evidence="6">
    <location>
        <position position="195"/>
    </location>
    <ligand>
        <name>S-adenosyl-L-methionine</name>
        <dbReference type="ChEBI" id="CHEBI:59789"/>
    </ligand>
</feature>
<dbReference type="Pfam" id="PF06325">
    <property type="entry name" value="PrmA"/>
    <property type="match status" value="1"/>
</dbReference>
<evidence type="ECO:0000313" key="7">
    <source>
        <dbReference type="EMBL" id="ASX26517.1"/>
    </source>
</evidence>
<dbReference type="EMBL" id="CP016303">
    <property type="protein sequence ID" value="ASX26517.1"/>
    <property type="molecule type" value="Genomic_DNA"/>
</dbReference>
<evidence type="ECO:0000256" key="3">
    <source>
        <dbReference type="ARBA" id="ARBA00022603"/>
    </source>
</evidence>
<keyword evidence="3 6" id="KW-0489">Methyltransferase</keyword>
<dbReference type="GO" id="GO:0032259">
    <property type="term" value="P:methylation"/>
    <property type="evidence" value="ECO:0007669"/>
    <property type="project" value="UniProtKB-KW"/>
</dbReference>
<dbReference type="RefSeq" id="WP_016858124.1">
    <property type="nucleotide sequence ID" value="NZ_CP016303.1"/>
</dbReference>
<reference evidence="7 8" key="2">
    <citation type="submission" date="2017-09" db="EMBL/GenBank/DDBJ databases">
        <title>The genome of whitefly Bemisia tabaci, a global crop pest, provides novel insights into virus transmission, host adaptation and insecticide resistance.</title>
        <authorList>
            <person name="Kaur N."/>
            <person name="Kliot A."/>
            <person name="Pinheiro P.V."/>
            <person name="Luan J."/>
            <person name="Zheng Y."/>
            <person name="Liu W."/>
            <person name="Sun H."/>
            <person name="Yang X."/>
            <person name="Xu Y."/>
            <person name="Luo Y."/>
            <person name="Kruse A."/>
            <person name="Fisher T.W."/>
            <person name="Nelson D.R."/>
            <person name="Elimelech M."/>
            <person name="MacCoss M."/>
            <person name="Johnson R."/>
            <person name="Cohen E."/>
            <person name="Hunter W.B."/>
            <person name="Brown J.K."/>
            <person name="Jander G."/>
            <person name="Cilia M."/>
            <person name="Douglas A.E."/>
            <person name="Ghanim M."/>
            <person name="Simmons A.M."/>
            <person name="Wintermantel W.M."/>
            <person name="Ling K.-S."/>
            <person name="Fei Z."/>
        </authorList>
    </citation>
    <scope>NUCLEOTIDE SEQUENCE [LARGE SCALE GENOMIC DNA]</scope>
    <source>
        <strain evidence="7 8">MEAM1</strain>
    </source>
</reference>
<dbReference type="NCBIfam" id="TIGR00406">
    <property type="entry name" value="prmA"/>
    <property type="match status" value="1"/>
</dbReference>
<accession>A0A249E045</accession>
<keyword evidence="7" id="KW-0689">Ribosomal protein</keyword>
<evidence type="ECO:0000313" key="8">
    <source>
        <dbReference type="Proteomes" id="UP000216438"/>
    </source>
</evidence>
<dbReference type="SUPFAM" id="SSF53335">
    <property type="entry name" value="S-adenosyl-L-methionine-dependent methyltransferases"/>
    <property type="match status" value="1"/>
</dbReference>
<keyword evidence="2 6" id="KW-0963">Cytoplasm</keyword>
<proteinExistence type="inferred from homology"/>
<gene>
    <name evidence="6" type="primary">prmA</name>
    <name evidence="7" type="ORF">BA171_05535</name>
</gene>
<keyword evidence="4 6" id="KW-0808">Transferase</keyword>
<evidence type="ECO:0000256" key="1">
    <source>
        <dbReference type="ARBA" id="ARBA00009741"/>
    </source>
</evidence>
<sequence length="305" mass="33675">MPWIQIKIITSKQHANLLETLFLETGAVSVTFQDAGDQPIFEPLPGELKFWDDIEIVGLYEADTNLNEHQTKIAAAINKIKAMCEPGQHFIYKIEHLEDKQWEREWMIHFHPMRFGQRLWVCPSTQAVPDPSAVNVILDPGLAFGTGTHPTTALCLEWLDSLDLQNKILIDFGCGSGILAIAALKLGAKQAIGIDIDPQAIEASRDNAQRNGVSEHLVLYLSGQEPKNLQADVVVANILAAPLCELAAVIADLVKPDGYLGLSGILNTQSDKVSQAYQHAFCLYPIAEKEEWCRITAVKNKNDGI</sequence>
<dbReference type="PANTHER" id="PTHR43648">
    <property type="entry name" value="ELECTRON TRANSFER FLAVOPROTEIN BETA SUBUNIT LYSINE METHYLTRANSFERASE"/>
    <property type="match status" value="1"/>
</dbReference>
<dbReference type="Gene3D" id="3.40.50.150">
    <property type="entry name" value="Vaccinia Virus protein VP39"/>
    <property type="match status" value="1"/>
</dbReference>
<evidence type="ECO:0000256" key="2">
    <source>
        <dbReference type="ARBA" id="ARBA00022490"/>
    </source>
</evidence>
<comment type="similarity">
    <text evidence="1 6">Belongs to the methyltransferase superfamily. PrmA family.</text>
</comment>
<feature type="binding site" evidence="6">
    <location>
        <position position="237"/>
    </location>
    <ligand>
        <name>S-adenosyl-L-methionine</name>
        <dbReference type="ChEBI" id="CHEBI:59789"/>
    </ligand>
</feature>
<feature type="binding site" evidence="6">
    <location>
        <position position="173"/>
    </location>
    <ligand>
        <name>S-adenosyl-L-methionine</name>
        <dbReference type="ChEBI" id="CHEBI:59789"/>
    </ligand>
</feature>
<evidence type="ECO:0000256" key="5">
    <source>
        <dbReference type="ARBA" id="ARBA00022691"/>
    </source>
</evidence>
<evidence type="ECO:0000256" key="4">
    <source>
        <dbReference type="ARBA" id="ARBA00022679"/>
    </source>
</evidence>
<evidence type="ECO:0000256" key="6">
    <source>
        <dbReference type="HAMAP-Rule" id="MF_00735"/>
    </source>
</evidence>
<dbReference type="PIRSF" id="PIRSF000401">
    <property type="entry name" value="RPL11_MTase"/>
    <property type="match status" value="1"/>
</dbReference>
<feature type="binding site" evidence="6">
    <location>
        <position position="152"/>
    </location>
    <ligand>
        <name>S-adenosyl-L-methionine</name>
        <dbReference type="ChEBI" id="CHEBI:59789"/>
    </ligand>
</feature>
<organism evidence="7 8">
    <name type="scientific">Candidatus Hamiltonella defensa</name>
    <name type="common">Bemisia tabaci</name>
    <dbReference type="NCBI Taxonomy" id="672795"/>
    <lineage>
        <taxon>Bacteria</taxon>
        <taxon>Pseudomonadati</taxon>
        <taxon>Pseudomonadota</taxon>
        <taxon>Gammaproteobacteria</taxon>
        <taxon>Enterobacterales</taxon>
        <taxon>Enterobacteriaceae</taxon>
        <taxon>aphid secondary symbionts</taxon>
        <taxon>Candidatus Williamhamiltonella</taxon>
    </lineage>
</organism>
<dbReference type="AlphaFoldDB" id="A0A249E045"/>
<dbReference type="CDD" id="cd02440">
    <property type="entry name" value="AdoMet_MTases"/>
    <property type="match status" value="1"/>
</dbReference>
<keyword evidence="7" id="KW-0687">Ribonucleoprotein</keyword>
<name>A0A249E045_9ENTR</name>
<dbReference type="InterPro" id="IPR004498">
    <property type="entry name" value="Ribosomal_PrmA_MeTrfase"/>
</dbReference>
<dbReference type="GO" id="GO:0005829">
    <property type="term" value="C:cytosol"/>
    <property type="evidence" value="ECO:0007669"/>
    <property type="project" value="TreeGrafter"/>
</dbReference>
<protein>
    <recommendedName>
        <fullName evidence="6">Ribosomal protein L11 methyltransferase</fullName>
        <shortName evidence="6">L11 Mtase</shortName>
        <ecNumber evidence="6">2.1.1.-</ecNumber>
    </recommendedName>
</protein>
<comment type="function">
    <text evidence="6">Methylates ribosomal protein L11.</text>
</comment>
<comment type="subcellular location">
    <subcellularLocation>
        <location evidence="6">Cytoplasm</location>
    </subcellularLocation>
</comment>
<dbReference type="PANTHER" id="PTHR43648:SF1">
    <property type="entry name" value="ELECTRON TRANSFER FLAVOPROTEIN BETA SUBUNIT LYSINE METHYLTRANSFERASE"/>
    <property type="match status" value="1"/>
</dbReference>
<reference evidence="8" key="1">
    <citation type="submission" date="2016-06" db="EMBL/GenBank/DDBJ databases">
        <authorList>
            <person name="Chen W."/>
            <person name="Hasegawa D.K."/>
        </authorList>
    </citation>
    <scope>NUCLEOTIDE SEQUENCE [LARGE SCALE GENOMIC DNA]</scope>
    <source>
        <strain evidence="8">MEAM1</strain>
    </source>
</reference>
<dbReference type="GO" id="GO:0016279">
    <property type="term" value="F:protein-lysine N-methyltransferase activity"/>
    <property type="evidence" value="ECO:0007669"/>
    <property type="project" value="TreeGrafter"/>
</dbReference>
<dbReference type="InterPro" id="IPR029063">
    <property type="entry name" value="SAM-dependent_MTases_sf"/>
</dbReference>
<dbReference type="EC" id="2.1.1.-" evidence="6"/>